<reference evidence="4" key="1">
    <citation type="journal article" date="2019" name="Int. J. Syst. Evol. Microbiol.">
        <title>The Global Catalogue of Microorganisms (GCM) 10K type strain sequencing project: providing services to taxonomists for standard genome sequencing and annotation.</title>
        <authorList>
            <consortium name="The Broad Institute Genomics Platform"/>
            <consortium name="The Broad Institute Genome Sequencing Center for Infectious Disease"/>
            <person name="Wu L."/>
            <person name="Ma J."/>
        </authorList>
    </citation>
    <scope>NUCLEOTIDE SEQUENCE [LARGE SCALE GENOMIC DNA]</scope>
    <source>
        <strain evidence="4">S1</strain>
    </source>
</reference>
<gene>
    <name evidence="3" type="primary">cas7i</name>
    <name evidence="3" type="ORF">ACFQ4Y_12605</name>
</gene>
<protein>
    <submittedName>
        <fullName evidence="3">Type I-B CRISPR-associated protein Cas7/Cst2/DevR</fullName>
    </submittedName>
</protein>
<evidence type="ECO:0000313" key="4">
    <source>
        <dbReference type="Proteomes" id="UP001597282"/>
    </source>
</evidence>
<dbReference type="RefSeq" id="WP_380165989.1">
    <property type="nucleotide sequence ID" value="NZ_JBHTNU010000012.1"/>
</dbReference>
<evidence type="ECO:0000256" key="1">
    <source>
        <dbReference type="ARBA" id="ARBA00023118"/>
    </source>
</evidence>
<organism evidence="3 4">
    <name type="scientific">Kroppenstedtia sanguinis</name>
    <dbReference type="NCBI Taxonomy" id="1380684"/>
    <lineage>
        <taxon>Bacteria</taxon>
        <taxon>Bacillati</taxon>
        <taxon>Bacillota</taxon>
        <taxon>Bacilli</taxon>
        <taxon>Bacillales</taxon>
        <taxon>Thermoactinomycetaceae</taxon>
        <taxon>Kroppenstedtia</taxon>
    </lineage>
</organism>
<dbReference type="EMBL" id="JBHTNU010000012">
    <property type="protein sequence ID" value="MFD1427745.1"/>
    <property type="molecule type" value="Genomic_DNA"/>
</dbReference>
<evidence type="ECO:0000256" key="2">
    <source>
        <dbReference type="ARBA" id="ARBA00025626"/>
    </source>
</evidence>
<sequence length="299" mass="33565">MSKALSFTVVFQANSLNYGEGIANISELKKFHRANGEVYTFASRQSLRYDIVRLGNQLYGWNLETVDKASGVIQFKKNVTIEDSVEMDLFGYLKTAKQSQKRSAVARLSHAISLEPYRSDMEFLNNMGLAERIGETPNLANIEQHESLYTYTLTLDLDRVGVDTNGELELDAETKATRVQQLLDIMKILNRDIRGRQENLSPLFVIGGVYEVANPFFLGKVKLNLDEKGFALDLQPIQSTMEQTFAGSSIGEQTHMGLISGIFDNEGALRDAFGERVESVESFFQRLSENVSDHYGVHV</sequence>
<accession>A0ABW4CDT3</accession>
<dbReference type="InterPro" id="IPR010154">
    <property type="entry name" value="CRISPR-assoc_Cas7/Cst2/DevR"/>
</dbReference>
<dbReference type="Pfam" id="PF01905">
    <property type="entry name" value="DevR"/>
    <property type="match status" value="1"/>
</dbReference>
<comment type="caution">
    <text evidence="3">The sequence shown here is derived from an EMBL/GenBank/DDBJ whole genome shotgun (WGS) entry which is preliminary data.</text>
</comment>
<dbReference type="NCBIfam" id="TIGR02585">
    <property type="entry name" value="cas_Cst2_DevR"/>
    <property type="match status" value="1"/>
</dbReference>
<comment type="function">
    <text evidence="2">CRISPR (clustered regularly interspaced short palindromic repeat) is an adaptive immune system that provides protection against mobile genetic elements (viruses, transposable elements and conjugative plasmids). CRISPR clusters contain spacers, sequences complementary to antecedent mobile elements, and target invading nucleic acids. CRISPR clusters are transcribed and processed into CRISPR RNA (crRNA).</text>
</comment>
<keyword evidence="4" id="KW-1185">Reference proteome</keyword>
<name>A0ABW4CDT3_9BACL</name>
<evidence type="ECO:0000313" key="3">
    <source>
        <dbReference type="EMBL" id="MFD1427745.1"/>
    </source>
</evidence>
<dbReference type="Proteomes" id="UP001597282">
    <property type="component" value="Unassembled WGS sequence"/>
</dbReference>
<dbReference type="InterPro" id="IPR013414">
    <property type="entry name" value="Cas7/Cst2/DevR_sub_I-B/Tneap"/>
</dbReference>
<keyword evidence="1" id="KW-0051">Antiviral defense</keyword>
<proteinExistence type="predicted"/>
<dbReference type="NCBIfam" id="TIGR01875">
    <property type="entry name" value="cas_MJ0381"/>
    <property type="match status" value="1"/>
</dbReference>